<dbReference type="PANTHER" id="PTHR36837:SF2">
    <property type="entry name" value="POLY(3-HYDROXYALKANOATE) POLYMERASE SUBUNIT PHAC"/>
    <property type="match status" value="1"/>
</dbReference>
<name>A0A1F2WSU5_9ACTN</name>
<evidence type="ECO:0000313" key="9">
    <source>
        <dbReference type="EMBL" id="OFW59873.1"/>
    </source>
</evidence>
<sequence length="437" mass="48879">MIREFMDPTFFFEEMEEFNRKLIKGAEILTNMTDVQVESTPKELVFEADKMKLYHYINPTELTCDVPLLICYALVNRQYMMDLQSDRSLIRNLLGSGLDIYIIDWGYPDLGDRFITMEDYIDIYLNDCVDTVRERSGCDKINLLGVCQGGTFVSIYAALYPEKLSSLVTMVAPIDFNVTDGLLNIWSRYMDIDKMVDTLGIIPGDFMNVGFLMLKPFQLMVDKYVGLMENLDDPVTVTNFIRMEKWIYDSPAQTGEAYRKFMKDLYQDNKLVKGEMELGGRRVELKNITMPLLNIYATEDHLVPPDSTTPLNDLVSSDDKTLYAFPGGHIGLYVSSRSQKELAPAVSQWLGERCMPQKMEGAAKGSSGKKASEPASGSGPSEGGSSTATQASTEPEEVRLEAAVSQDEPLPGSHPSRISKGPSPLKTKPSEEEGDSP</sequence>
<keyword evidence="5" id="KW-0012">Acyltransferase</keyword>
<evidence type="ECO:0000256" key="5">
    <source>
        <dbReference type="ARBA" id="ARBA00023315"/>
    </source>
</evidence>
<protein>
    <recommendedName>
        <fullName evidence="2">Poly(3-hydroxyalkanoate) polymerase subunit PhaC</fullName>
    </recommendedName>
    <alternativeName>
        <fullName evidence="6">PHB synthase subunit PhaC</fullName>
    </alternativeName>
</protein>
<dbReference type="InterPro" id="IPR029058">
    <property type="entry name" value="AB_hydrolase_fold"/>
</dbReference>
<evidence type="ECO:0000256" key="4">
    <source>
        <dbReference type="ARBA" id="ARBA00022752"/>
    </source>
</evidence>
<comment type="pathway">
    <text evidence="1">Biopolymer metabolism; poly-(R)-3-hydroxybutanoate biosynthesis.</text>
</comment>
<evidence type="ECO:0000256" key="2">
    <source>
        <dbReference type="ARBA" id="ARBA00019065"/>
    </source>
</evidence>
<dbReference type="UniPathway" id="UPA00917"/>
<evidence type="ECO:0000259" key="8">
    <source>
        <dbReference type="Pfam" id="PF00561"/>
    </source>
</evidence>
<feature type="compositionally biased region" description="Low complexity" evidence="7">
    <location>
        <begin position="360"/>
        <end position="386"/>
    </location>
</feature>
<gene>
    <name evidence="9" type="ORF">A2Y75_10380</name>
</gene>
<dbReference type="InterPro" id="IPR010125">
    <property type="entry name" value="PHA_synth_III_C"/>
</dbReference>
<evidence type="ECO:0000256" key="6">
    <source>
        <dbReference type="ARBA" id="ARBA00033356"/>
    </source>
</evidence>
<evidence type="ECO:0000256" key="7">
    <source>
        <dbReference type="SAM" id="MobiDB-lite"/>
    </source>
</evidence>
<dbReference type="GO" id="GO:0042619">
    <property type="term" value="P:poly-hydroxybutyrate biosynthetic process"/>
    <property type="evidence" value="ECO:0007669"/>
    <property type="project" value="UniProtKB-KW"/>
</dbReference>
<dbReference type="NCBIfam" id="TIGR01836">
    <property type="entry name" value="PHA_synth_III_C"/>
    <property type="match status" value="1"/>
</dbReference>
<dbReference type="STRING" id="1797197.A2Y75_10380"/>
<dbReference type="EMBL" id="MELK01000009">
    <property type="protein sequence ID" value="OFW59873.1"/>
    <property type="molecule type" value="Genomic_DNA"/>
</dbReference>
<comment type="caution">
    <text evidence="9">The sequence shown here is derived from an EMBL/GenBank/DDBJ whole genome shotgun (WGS) entry which is preliminary data.</text>
</comment>
<dbReference type="AlphaFoldDB" id="A0A1F2WSU5"/>
<dbReference type="GO" id="GO:0016746">
    <property type="term" value="F:acyltransferase activity"/>
    <property type="evidence" value="ECO:0007669"/>
    <property type="project" value="UniProtKB-KW"/>
</dbReference>
<organism evidence="9 10">
    <name type="scientific">Candidatus Solincola sediminis</name>
    <dbReference type="NCBI Taxonomy" id="1797199"/>
    <lineage>
        <taxon>Bacteria</taxon>
        <taxon>Bacillati</taxon>
        <taxon>Actinomycetota</taxon>
        <taxon>Candidatus Geothermincolia</taxon>
        <taxon>Candidatus Geothermincolales</taxon>
        <taxon>Candidatus Geothermincolaceae</taxon>
        <taxon>Candidatus Solincola</taxon>
    </lineage>
</organism>
<dbReference type="PANTHER" id="PTHR36837">
    <property type="entry name" value="POLY(3-HYDROXYALKANOATE) POLYMERASE SUBUNIT PHAC"/>
    <property type="match status" value="1"/>
</dbReference>
<evidence type="ECO:0000313" key="10">
    <source>
        <dbReference type="Proteomes" id="UP000177876"/>
    </source>
</evidence>
<dbReference type="SUPFAM" id="SSF53474">
    <property type="entry name" value="alpha/beta-Hydrolases"/>
    <property type="match status" value="1"/>
</dbReference>
<dbReference type="Proteomes" id="UP000177876">
    <property type="component" value="Unassembled WGS sequence"/>
</dbReference>
<feature type="domain" description="AB hydrolase-1" evidence="8">
    <location>
        <begin position="67"/>
        <end position="333"/>
    </location>
</feature>
<evidence type="ECO:0000256" key="1">
    <source>
        <dbReference type="ARBA" id="ARBA00004683"/>
    </source>
</evidence>
<dbReference type="Pfam" id="PF00561">
    <property type="entry name" value="Abhydrolase_1"/>
    <property type="match status" value="1"/>
</dbReference>
<keyword evidence="4" id="KW-0583">PHB biosynthesis</keyword>
<dbReference type="InterPro" id="IPR051321">
    <property type="entry name" value="PHA/PHB_synthase"/>
</dbReference>
<keyword evidence="3" id="KW-0808">Transferase</keyword>
<proteinExistence type="predicted"/>
<feature type="region of interest" description="Disordered" evidence="7">
    <location>
        <begin position="359"/>
        <end position="437"/>
    </location>
</feature>
<dbReference type="Gene3D" id="3.40.50.1820">
    <property type="entry name" value="alpha/beta hydrolase"/>
    <property type="match status" value="1"/>
</dbReference>
<evidence type="ECO:0000256" key="3">
    <source>
        <dbReference type="ARBA" id="ARBA00022679"/>
    </source>
</evidence>
<reference evidence="9 10" key="1">
    <citation type="journal article" date="2016" name="Nat. Commun.">
        <title>Thousands of microbial genomes shed light on interconnected biogeochemical processes in an aquifer system.</title>
        <authorList>
            <person name="Anantharaman K."/>
            <person name="Brown C.T."/>
            <person name="Hug L.A."/>
            <person name="Sharon I."/>
            <person name="Castelle C.J."/>
            <person name="Probst A.J."/>
            <person name="Thomas B.C."/>
            <person name="Singh A."/>
            <person name="Wilkins M.J."/>
            <person name="Karaoz U."/>
            <person name="Brodie E.L."/>
            <person name="Williams K.H."/>
            <person name="Hubbard S.S."/>
            <person name="Banfield J.F."/>
        </authorList>
    </citation>
    <scope>NUCLEOTIDE SEQUENCE [LARGE SCALE GENOMIC DNA]</scope>
</reference>
<accession>A0A1F2WSU5</accession>
<dbReference type="InterPro" id="IPR000073">
    <property type="entry name" value="AB_hydrolase_1"/>
</dbReference>